<evidence type="ECO:0000313" key="1">
    <source>
        <dbReference type="EMBL" id="CAI5456596.1"/>
    </source>
</evidence>
<keyword evidence="2" id="KW-1185">Reference proteome</keyword>
<gene>
    <name evidence="1" type="ORF">CAMP_LOCUS19233</name>
</gene>
<dbReference type="Proteomes" id="UP001152747">
    <property type="component" value="Unassembled WGS sequence"/>
</dbReference>
<proteinExistence type="predicted"/>
<organism evidence="1 2">
    <name type="scientific">Caenorhabditis angaria</name>
    <dbReference type="NCBI Taxonomy" id="860376"/>
    <lineage>
        <taxon>Eukaryota</taxon>
        <taxon>Metazoa</taxon>
        <taxon>Ecdysozoa</taxon>
        <taxon>Nematoda</taxon>
        <taxon>Chromadorea</taxon>
        <taxon>Rhabditida</taxon>
        <taxon>Rhabditina</taxon>
        <taxon>Rhabditomorpha</taxon>
        <taxon>Rhabditoidea</taxon>
        <taxon>Rhabditidae</taxon>
        <taxon>Peloderinae</taxon>
        <taxon>Caenorhabditis</taxon>
    </lineage>
</organism>
<name>A0A9P1NA20_9PELO</name>
<protein>
    <submittedName>
        <fullName evidence="1">Uncharacterized protein</fullName>
    </submittedName>
</protein>
<comment type="caution">
    <text evidence="1">The sequence shown here is derived from an EMBL/GenBank/DDBJ whole genome shotgun (WGS) entry which is preliminary data.</text>
</comment>
<dbReference type="EMBL" id="CANHGI010000006">
    <property type="protein sequence ID" value="CAI5456596.1"/>
    <property type="molecule type" value="Genomic_DNA"/>
</dbReference>
<sequence>MKDFDNINNIFVEIEKSLIPLEKITFKIIIADLYTVSRLQYSQISQDKIRALDMLRHDAKKKYFEKVLIHLTVSTLQYSWFQSSKYKNIQCSHAHIWLKSFDVFRSHNCSTFRDMYTVKFSIIHSTVSRLQYSSFLQNWQINQSELIQKIFS</sequence>
<evidence type="ECO:0000313" key="2">
    <source>
        <dbReference type="Proteomes" id="UP001152747"/>
    </source>
</evidence>
<reference evidence="1" key="1">
    <citation type="submission" date="2022-11" db="EMBL/GenBank/DDBJ databases">
        <authorList>
            <person name="Kikuchi T."/>
        </authorList>
    </citation>
    <scope>NUCLEOTIDE SEQUENCE</scope>
    <source>
        <strain evidence="1">PS1010</strain>
    </source>
</reference>
<dbReference type="AlphaFoldDB" id="A0A9P1NA20"/>
<accession>A0A9P1NA20</accession>